<proteinExistence type="inferred from homology"/>
<dbReference type="GO" id="GO:0036348">
    <property type="term" value="F:hydantoin racemase activity"/>
    <property type="evidence" value="ECO:0007669"/>
    <property type="project" value="UniProtKB-EC"/>
</dbReference>
<keyword evidence="3" id="KW-1185">Reference proteome</keyword>
<keyword evidence="2" id="KW-0413">Isomerase</keyword>
<dbReference type="InterPro" id="IPR015942">
    <property type="entry name" value="Asp/Glu/hydantoin_racemase"/>
</dbReference>
<dbReference type="InterPro" id="IPR053714">
    <property type="entry name" value="Iso_Racemase_Enz_sf"/>
</dbReference>
<evidence type="ECO:0000313" key="3">
    <source>
        <dbReference type="Proteomes" id="UP000046155"/>
    </source>
</evidence>
<dbReference type="Proteomes" id="UP000046155">
    <property type="component" value="Unassembled WGS sequence"/>
</dbReference>
<dbReference type="EMBL" id="CDRZ01000212">
    <property type="protein sequence ID" value="CEO88875.1"/>
    <property type="molecule type" value="Genomic_DNA"/>
</dbReference>
<dbReference type="Gene3D" id="3.40.50.12500">
    <property type="match status" value="1"/>
</dbReference>
<dbReference type="PANTHER" id="PTHR28047">
    <property type="entry name" value="PROTEIN DCG1"/>
    <property type="match status" value="1"/>
</dbReference>
<dbReference type="EC" id="5.1.99.5" evidence="2"/>
<accession>A0A0B7MFN2</accession>
<dbReference type="InterPro" id="IPR001920">
    <property type="entry name" value="Asp/Glu_race"/>
</dbReference>
<dbReference type="PANTHER" id="PTHR28047:SF5">
    <property type="entry name" value="PROTEIN DCG1"/>
    <property type="match status" value="1"/>
</dbReference>
<evidence type="ECO:0000313" key="2">
    <source>
        <dbReference type="EMBL" id="CEO88875.1"/>
    </source>
</evidence>
<dbReference type="Pfam" id="PF01177">
    <property type="entry name" value="Asp_Glu_race"/>
    <property type="match status" value="1"/>
</dbReference>
<dbReference type="RefSeq" id="WP_044664940.1">
    <property type="nucleotide sequence ID" value="NZ_CDRZ01000212.1"/>
</dbReference>
<dbReference type="InterPro" id="IPR052186">
    <property type="entry name" value="Hydantoin_racemase-like"/>
</dbReference>
<dbReference type="GO" id="GO:0047661">
    <property type="term" value="F:amino-acid racemase activity"/>
    <property type="evidence" value="ECO:0007669"/>
    <property type="project" value="InterPro"/>
</dbReference>
<name>A0A0B7MFN2_9FIRM</name>
<dbReference type="AlphaFoldDB" id="A0A0B7MFN2"/>
<dbReference type="OrthoDB" id="9791723at2"/>
<comment type="similarity">
    <text evidence="1">Belongs to the HyuE racemase family.</text>
</comment>
<evidence type="ECO:0000256" key="1">
    <source>
        <dbReference type="ARBA" id="ARBA00038414"/>
    </source>
</evidence>
<sequence>MKIRVVIPNSSSEFTATQVAERKKAAFTGTEVDVVCLPHGPVSIEYAWDEALAAPYILEVARKTEEEGYDAVTVDCAMDPSLRAVREQVSIPVTSGGESSFLVAMALGTKFSVVTVLESTAKVIRENLQKYGFTSRVASVRFANVPVLDLVDEEKAAQAILVEAKKAIADDGAEVIVLGCTGMSPLARKLQQELGVPVVDPAAASIKLAEALAAMGLAHSKAAYLTPPDKEIR</sequence>
<gene>
    <name evidence="2" type="ORF">SSCH_290020</name>
</gene>
<reference evidence="3" key="1">
    <citation type="submission" date="2015-01" db="EMBL/GenBank/DDBJ databases">
        <authorList>
            <person name="Manzoor Shahid"/>
            <person name="Zubair Saima"/>
        </authorList>
    </citation>
    <scope>NUCLEOTIDE SEQUENCE [LARGE SCALE GENOMIC DNA]</scope>
    <source>
        <strain evidence="3">Sp3</strain>
    </source>
</reference>
<protein>
    <submittedName>
        <fullName evidence="2">Putative Hydantoin racemase</fullName>
        <ecNumber evidence="2">5.1.99.5</ecNumber>
    </submittedName>
</protein>
<dbReference type="SUPFAM" id="SSF142764">
    <property type="entry name" value="YgbK-like"/>
    <property type="match status" value="1"/>
</dbReference>
<dbReference type="SUPFAM" id="SSF53681">
    <property type="entry name" value="Aspartate/glutamate racemase"/>
    <property type="match status" value="1"/>
</dbReference>
<organism evidence="2 3">
    <name type="scientific">Syntrophaceticus schinkii</name>
    <dbReference type="NCBI Taxonomy" id="499207"/>
    <lineage>
        <taxon>Bacteria</taxon>
        <taxon>Bacillati</taxon>
        <taxon>Bacillota</taxon>
        <taxon>Clostridia</taxon>
        <taxon>Thermoanaerobacterales</taxon>
        <taxon>Thermoanaerobacterales Family III. Incertae Sedis</taxon>
        <taxon>Syntrophaceticus</taxon>
    </lineage>
</organism>